<keyword evidence="13" id="KW-1185">Reference proteome</keyword>
<evidence type="ECO:0000313" key="13">
    <source>
        <dbReference type="Proteomes" id="UP000198597"/>
    </source>
</evidence>
<dbReference type="STRING" id="94869.SAMN04488529_10878"/>
<evidence type="ECO:0000256" key="8">
    <source>
        <dbReference type="ARBA" id="ARBA00049244"/>
    </source>
</evidence>
<dbReference type="Pfam" id="PF21694">
    <property type="entry name" value="DNA_pol3_delta_C"/>
    <property type="match status" value="1"/>
</dbReference>
<evidence type="ECO:0000256" key="6">
    <source>
        <dbReference type="ARBA" id="ARBA00022932"/>
    </source>
</evidence>
<dbReference type="AlphaFoldDB" id="A0A1H0TV97"/>
<gene>
    <name evidence="11" type="primary">holA</name>
    <name evidence="11" type="ORF">H7E68_07975</name>
    <name evidence="12" type="ORF">SAMN04488529_10878</name>
</gene>
<dbReference type="PANTHER" id="PTHR34388">
    <property type="entry name" value="DNA POLYMERASE III SUBUNIT DELTA"/>
    <property type="match status" value="1"/>
</dbReference>
<dbReference type="InterPro" id="IPR048466">
    <property type="entry name" value="DNA_pol3_delta-like_C"/>
</dbReference>
<dbReference type="GeneID" id="65308022"/>
<dbReference type="OrthoDB" id="9775929at2"/>
<dbReference type="PANTHER" id="PTHR34388:SF1">
    <property type="entry name" value="DNA POLYMERASE III SUBUNIT DELTA"/>
    <property type="match status" value="1"/>
</dbReference>
<evidence type="ECO:0000256" key="1">
    <source>
        <dbReference type="ARBA" id="ARBA00012417"/>
    </source>
</evidence>
<reference evidence="12 13" key="1">
    <citation type="submission" date="2016-10" db="EMBL/GenBank/DDBJ databases">
        <authorList>
            <person name="de Groot N.N."/>
        </authorList>
    </citation>
    <scope>NUCLEOTIDE SEQUENCE [LARGE SCALE GENOMIC DNA]</scope>
    <source>
        <strain evidence="12 13">DSM 12272</strain>
    </source>
</reference>
<feature type="domain" description="DNA polymerase III delta subunit-like C-terminal" evidence="10">
    <location>
        <begin position="219"/>
        <end position="338"/>
    </location>
</feature>
<dbReference type="GO" id="GO:0006261">
    <property type="term" value="P:DNA-templated DNA replication"/>
    <property type="evidence" value="ECO:0007669"/>
    <property type="project" value="TreeGrafter"/>
</dbReference>
<dbReference type="EMBL" id="FNJM01000008">
    <property type="protein sequence ID" value="SDP57977.1"/>
    <property type="molecule type" value="Genomic_DNA"/>
</dbReference>
<evidence type="ECO:0000256" key="5">
    <source>
        <dbReference type="ARBA" id="ARBA00022705"/>
    </source>
</evidence>
<evidence type="ECO:0000313" key="14">
    <source>
        <dbReference type="Proteomes" id="UP000585258"/>
    </source>
</evidence>
<reference evidence="11 14" key="2">
    <citation type="submission" date="2020-08" db="EMBL/GenBank/DDBJ databases">
        <title>Clostridia isolated from Swiss meat.</title>
        <authorList>
            <person name="Wambui J."/>
            <person name="Stevens M.J.A."/>
            <person name="Stephan R."/>
        </authorList>
    </citation>
    <scope>NUCLEOTIDE SEQUENCE [LARGE SCALE GENOMIC DNA]</scope>
    <source>
        <strain evidence="11 14">CM001</strain>
    </source>
</reference>
<dbReference type="SUPFAM" id="SSF48019">
    <property type="entry name" value="post-AAA+ oligomerization domain-like"/>
    <property type="match status" value="1"/>
</dbReference>
<dbReference type="GO" id="GO:0003887">
    <property type="term" value="F:DNA-directed DNA polymerase activity"/>
    <property type="evidence" value="ECO:0007669"/>
    <property type="project" value="UniProtKB-KW"/>
</dbReference>
<dbReference type="RefSeq" id="WP_089970668.1">
    <property type="nucleotide sequence ID" value="NZ_CP071376.1"/>
</dbReference>
<comment type="similarity">
    <text evidence="7">Belongs to the DNA polymerase HolA subunit family.</text>
</comment>
<dbReference type="NCBIfam" id="TIGR01128">
    <property type="entry name" value="holA"/>
    <property type="match status" value="1"/>
</dbReference>
<dbReference type="Gene3D" id="1.10.8.60">
    <property type="match status" value="1"/>
</dbReference>
<dbReference type="Proteomes" id="UP000585258">
    <property type="component" value="Unassembled WGS sequence"/>
</dbReference>
<evidence type="ECO:0000259" key="10">
    <source>
        <dbReference type="Pfam" id="PF21694"/>
    </source>
</evidence>
<organism evidence="12 13">
    <name type="scientific">Clostridium gasigenes</name>
    <dbReference type="NCBI Taxonomy" id="94869"/>
    <lineage>
        <taxon>Bacteria</taxon>
        <taxon>Bacillati</taxon>
        <taxon>Bacillota</taxon>
        <taxon>Clostridia</taxon>
        <taxon>Eubacteriales</taxon>
        <taxon>Clostridiaceae</taxon>
        <taxon>Clostridium</taxon>
    </lineage>
</organism>
<dbReference type="InterPro" id="IPR010372">
    <property type="entry name" value="DNA_pol3_delta_N"/>
</dbReference>
<comment type="catalytic activity">
    <reaction evidence="8">
        <text>DNA(n) + a 2'-deoxyribonucleoside 5'-triphosphate = DNA(n+1) + diphosphate</text>
        <dbReference type="Rhea" id="RHEA:22508"/>
        <dbReference type="Rhea" id="RHEA-COMP:17339"/>
        <dbReference type="Rhea" id="RHEA-COMP:17340"/>
        <dbReference type="ChEBI" id="CHEBI:33019"/>
        <dbReference type="ChEBI" id="CHEBI:61560"/>
        <dbReference type="ChEBI" id="CHEBI:173112"/>
        <dbReference type="EC" id="2.7.7.7"/>
    </reaction>
</comment>
<evidence type="ECO:0000259" key="9">
    <source>
        <dbReference type="Pfam" id="PF06144"/>
    </source>
</evidence>
<evidence type="ECO:0000313" key="12">
    <source>
        <dbReference type="EMBL" id="SDP57977.1"/>
    </source>
</evidence>
<dbReference type="GO" id="GO:0003677">
    <property type="term" value="F:DNA binding"/>
    <property type="evidence" value="ECO:0007669"/>
    <property type="project" value="InterPro"/>
</dbReference>
<dbReference type="InterPro" id="IPR027417">
    <property type="entry name" value="P-loop_NTPase"/>
</dbReference>
<sequence>MINIENLENEIKKGVIDNSYIFCGLDEQLIKEGIELIKSKVVEPGFEDLNYIKLDGSTTTFDEIMNACETIPFMGEKKVVLVYRANFLKDKTDSTDKKTYGEMSTYLKDMPSYTVLIMYYLFNDKRETPKKNRKLITLGKNCKIVHSEKLKKDKYYKKVEEVFKNQGKEIGKNELRYFSEKVQNNFDIIKREVDKLINYTYGREIQKNDIDKLIPNKSEDDIFDLVDFIAQKKIENAIDLMDELLFKADQHMLIIVSIENHFKRLYEVKVLMLNGKKLDQIVSYLKLHPYVCEKTMAQCNRFSIKQLQQLMKICLETERKIKSSSIDKQTEMELMLFKTFMVNK</sequence>
<accession>A0A1H0TV97</accession>
<evidence type="ECO:0000313" key="11">
    <source>
        <dbReference type="EMBL" id="MBB6714668.1"/>
    </source>
</evidence>
<keyword evidence="6" id="KW-0239">DNA-directed DNA polymerase</keyword>
<keyword evidence="4 11" id="KW-0548">Nucleotidyltransferase</keyword>
<dbReference type="InterPro" id="IPR005790">
    <property type="entry name" value="DNA_polIII_delta"/>
</dbReference>
<protein>
    <recommendedName>
        <fullName evidence="2">DNA polymerase III subunit delta</fullName>
        <ecNumber evidence="1">2.7.7.7</ecNumber>
    </recommendedName>
</protein>
<dbReference type="InterPro" id="IPR008921">
    <property type="entry name" value="DNA_pol3_clamp-load_cplx_C"/>
</dbReference>
<dbReference type="SUPFAM" id="SSF52540">
    <property type="entry name" value="P-loop containing nucleoside triphosphate hydrolases"/>
    <property type="match status" value="1"/>
</dbReference>
<dbReference type="GO" id="GO:0009360">
    <property type="term" value="C:DNA polymerase III complex"/>
    <property type="evidence" value="ECO:0007669"/>
    <property type="project" value="InterPro"/>
</dbReference>
<evidence type="ECO:0000256" key="4">
    <source>
        <dbReference type="ARBA" id="ARBA00022695"/>
    </source>
</evidence>
<keyword evidence="5" id="KW-0235">DNA replication</keyword>
<keyword evidence="3 11" id="KW-0808">Transferase</keyword>
<name>A0A1H0TV97_9CLOT</name>
<evidence type="ECO:0000256" key="2">
    <source>
        <dbReference type="ARBA" id="ARBA00017703"/>
    </source>
</evidence>
<dbReference type="EMBL" id="JACKWY010000004">
    <property type="protein sequence ID" value="MBB6714668.1"/>
    <property type="molecule type" value="Genomic_DNA"/>
</dbReference>
<dbReference type="Proteomes" id="UP000198597">
    <property type="component" value="Unassembled WGS sequence"/>
</dbReference>
<dbReference type="Pfam" id="PF06144">
    <property type="entry name" value="DNA_pol3_delta"/>
    <property type="match status" value="1"/>
</dbReference>
<evidence type="ECO:0000256" key="3">
    <source>
        <dbReference type="ARBA" id="ARBA00022679"/>
    </source>
</evidence>
<dbReference type="Gene3D" id="1.20.272.10">
    <property type="match status" value="1"/>
</dbReference>
<evidence type="ECO:0000256" key="7">
    <source>
        <dbReference type="ARBA" id="ARBA00034754"/>
    </source>
</evidence>
<dbReference type="EC" id="2.7.7.7" evidence="1"/>
<feature type="domain" description="DNA polymerase III delta N-terminal" evidence="9">
    <location>
        <begin position="20"/>
        <end position="146"/>
    </location>
</feature>
<proteinExistence type="inferred from homology"/>
<dbReference type="Gene3D" id="3.40.50.300">
    <property type="entry name" value="P-loop containing nucleotide triphosphate hydrolases"/>
    <property type="match status" value="1"/>
</dbReference>